<protein>
    <submittedName>
        <fullName evidence="3">Uncharacterized protein</fullName>
    </submittedName>
</protein>
<dbReference type="Proteomes" id="UP001305779">
    <property type="component" value="Unassembled WGS sequence"/>
</dbReference>
<feature type="signal peptide" evidence="2">
    <location>
        <begin position="1"/>
        <end position="19"/>
    </location>
</feature>
<proteinExistence type="predicted"/>
<feature type="compositionally biased region" description="Polar residues" evidence="1">
    <location>
        <begin position="626"/>
        <end position="644"/>
    </location>
</feature>
<comment type="caution">
    <text evidence="3">The sequence shown here is derived from an EMBL/GenBank/DDBJ whole genome shotgun (WGS) entry which is preliminary data.</text>
</comment>
<sequence>MRSFAVLRLFWFLILDTNASQEVTGARYVNTSSTSTTTLEPTTGLGDYIASGLELALASSSRTAAASDASTGFTPSSGLLDLSPQNGNNVTDRCWASWAGYWQTSARISSMFTTFTKQITAYDYTFSYSVWPVTKTQTKGNGNFPTATVETTLTTSSQVWRTISDSNSTTSMVITTRVSNTLATPSCALPSYVADCQSSWVAWGSSGAHNYLGRPPCTQASVPKSLCETVMSNWLASERGEAGEVGGKIGLDLTPITVNGTTSMSSSWPTSSTLAPGCTVGCQSCRVSGSSVKLLFWPPETTSRRNGTFIAATGKATGPVTARAYGTTLTSPTVYISFDKLHASNSCKVLGTPMSNIIVAITNSATLSSLYGWGRYWGMQETASFNFTDLYVTPVPHSIYMSQPRCASSSNSLLYSCLKFGTSAPAACSTENTPLLCATTLPYEPVISIPREVQQLQPEWDGCVGGIIGVYDPPSALQEAAVEDKPTLPAGGGSTTATTTQEAESAPDATTQASPSPTASTVPTATADLTTPKAEPTAESSSGRSAEVEASASPPKAPSASTPTSDPAPPTNNDPSQVAESSTETQLSDESTTQNALDVLSEAQTQTIEFQSTDGTPSPGQGFKPSASTDGNEASSPTASQPSIDSIDGSDSLVFTYDPSTAAEQNTAASSPATQNDPESLPTLPNDSESDPTTTIGDLPLFTFDPSSPSESAIQPHSTLAIITANSQTFSAIQSGSHIVIIDPTNTQILSPGQETILDSTQTLQLEPSQGLVVGGSTIPLNQPPQAAVWTARNGQTFSAIVQGSNIIIGGADTTATIPTAPTILAGQTLSVLPSNEGIVVDGSSVPISVAPTTSTGGAAILTASNGATISAHAAPDHGIVLADPSSTLTLSPGEGTTYQGQSYSVASSGGAVVVDGSSTVAVEETSLPVIATGSSPSNTTTRITTSTSSSHGDEAAASSASASTTASSTGSSAGRMPGGLLLLYILPLLYAYSLL</sequence>
<name>A0ABR0E9A1_ZASCE</name>
<feature type="compositionally biased region" description="Low complexity" evidence="1">
    <location>
        <begin position="935"/>
        <end position="974"/>
    </location>
</feature>
<accession>A0ABR0E9A1</accession>
<keyword evidence="4" id="KW-1185">Reference proteome</keyword>
<reference evidence="3 4" key="1">
    <citation type="journal article" date="2023" name="G3 (Bethesda)">
        <title>A chromosome-level genome assembly of Zasmidium syzygii isolated from banana leaves.</title>
        <authorList>
            <person name="van Westerhoven A.C."/>
            <person name="Mehrabi R."/>
            <person name="Talebi R."/>
            <person name="Steentjes M.B.F."/>
            <person name="Corcolon B."/>
            <person name="Chong P.A."/>
            <person name="Kema G.H.J."/>
            <person name="Seidl M.F."/>
        </authorList>
    </citation>
    <scope>NUCLEOTIDE SEQUENCE [LARGE SCALE GENOMIC DNA]</scope>
    <source>
        <strain evidence="3 4">P124</strain>
    </source>
</reference>
<keyword evidence="2" id="KW-0732">Signal</keyword>
<feature type="compositionally biased region" description="Polar residues" evidence="1">
    <location>
        <begin position="658"/>
        <end position="696"/>
    </location>
</feature>
<feature type="region of interest" description="Disordered" evidence="1">
    <location>
        <begin position="932"/>
        <end position="974"/>
    </location>
</feature>
<gene>
    <name evidence="3" type="ORF">PRZ48_010465</name>
</gene>
<feature type="compositionally biased region" description="Low complexity" evidence="1">
    <location>
        <begin position="550"/>
        <end position="565"/>
    </location>
</feature>
<organism evidence="3 4">
    <name type="scientific">Zasmidium cellare</name>
    <name type="common">Wine cellar mold</name>
    <name type="synonym">Racodium cellare</name>
    <dbReference type="NCBI Taxonomy" id="395010"/>
    <lineage>
        <taxon>Eukaryota</taxon>
        <taxon>Fungi</taxon>
        <taxon>Dikarya</taxon>
        <taxon>Ascomycota</taxon>
        <taxon>Pezizomycotina</taxon>
        <taxon>Dothideomycetes</taxon>
        <taxon>Dothideomycetidae</taxon>
        <taxon>Mycosphaerellales</taxon>
        <taxon>Mycosphaerellaceae</taxon>
        <taxon>Zasmidium</taxon>
    </lineage>
</organism>
<evidence type="ECO:0000313" key="3">
    <source>
        <dbReference type="EMBL" id="KAK4497811.1"/>
    </source>
</evidence>
<evidence type="ECO:0000313" key="4">
    <source>
        <dbReference type="Proteomes" id="UP001305779"/>
    </source>
</evidence>
<feature type="compositionally biased region" description="Low complexity" evidence="1">
    <location>
        <begin position="495"/>
        <end position="527"/>
    </location>
</feature>
<feature type="region of interest" description="Disordered" evidence="1">
    <location>
        <begin position="485"/>
        <end position="713"/>
    </location>
</feature>
<evidence type="ECO:0000256" key="2">
    <source>
        <dbReference type="SAM" id="SignalP"/>
    </source>
</evidence>
<feature type="chain" id="PRO_5045239793" evidence="2">
    <location>
        <begin position="20"/>
        <end position="996"/>
    </location>
</feature>
<evidence type="ECO:0000256" key="1">
    <source>
        <dbReference type="SAM" id="MobiDB-lite"/>
    </source>
</evidence>
<dbReference type="EMBL" id="JAXOVC010000008">
    <property type="protein sequence ID" value="KAK4497811.1"/>
    <property type="molecule type" value="Genomic_DNA"/>
</dbReference>
<feature type="compositionally biased region" description="Polar residues" evidence="1">
    <location>
        <begin position="578"/>
        <end position="619"/>
    </location>
</feature>